<sequence>MKKSIFILLAVLVGGFLNQVDAQGRRGLRINEVMVANDSNFIDDYGRHNAWIELYNSTYAPMEISSVYLTNNPAEPKKYPVPLGDVNTEIPARQHVVFWADGEPNKGTFHLNFKLTQGQDNWIGIYDANGITLIDSITVPASLLPNTTYARRLDGEGEGIEAWEVRDGSDTYYITPSSNNKIVDTNKKVEMFAETDGNGFGLAAMAMIIVFSALLLLCICFYIISRIGSKVSRRNKARSHGMSAETLTGRQTVQTTDHDSGEEIAAVVMALHEHLNAHDKESTILTINKVRKSYSPWSSKIYSLRELPRR</sequence>
<accession>A0AC61S7H1</accession>
<comment type="caution">
    <text evidence="1">The sequence shown here is derived from an EMBL/GenBank/DDBJ whole genome shotgun (WGS) entry which is preliminary data.</text>
</comment>
<evidence type="ECO:0000313" key="2">
    <source>
        <dbReference type="Proteomes" id="UP000305401"/>
    </source>
</evidence>
<name>A0AC61S7H1_9BACT</name>
<organism evidence="1 2">
    <name type="scientific">Muribaculum caecicola</name>
    <dbReference type="NCBI Taxonomy" id="3038144"/>
    <lineage>
        <taxon>Bacteria</taxon>
        <taxon>Pseudomonadati</taxon>
        <taxon>Bacteroidota</taxon>
        <taxon>Bacteroidia</taxon>
        <taxon>Bacteroidales</taxon>
        <taxon>Muribaculaceae</taxon>
        <taxon>Muribaculum</taxon>
    </lineage>
</organism>
<evidence type="ECO:0000313" key="1">
    <source>
        <dbReference type="EMBL" id="THG54685.1"/>
    </source>
</evidence>
<reference evidence="1" key="1">
    <citation type="submission" date="2019-04" db="EMBL/GenBank/DDBJ databases">
        <title>Microbes associate with the intestines of laboratory mice.</title>
        <authorList>
            <person name="Navarre W."/>
            <person name="Wong E."/>
            <person name="Huang K.C."/>
            <person name="Tropini C."/>
            <person name="Ng K."/>
            <person name="Yu B."/>
        </authorList>
    </citation>
    <scope>NUCLEOTIDE SEQUENCE</scope>
    <source>
        <strain evidence="1">NM86_A22</strain>
    </source>
</reference>
<protein>
    <submittedName>
        <fullName evidence="1">Lamin tail domain-containing protein</fullName>
    </submittedName>
</protein>
<proteinExistence type="predicted"/>
<keyword evidence="2" id="KW-1185">Reference proteome</keyword>
<dbReference type="EMBL" id="SSTG01000012">
    <property type="protein sequence ID" value="THG54685.1"/>
    <property type="molecule type" value="Genomic_DNA"/>
</dbReference>
<gene>
    <name evidence="1" type="ORF">E5990_02135</name>
</gene>
<dbReference type="Proteomes" id="UP000305401">
    <property type="component" value="Unassembled WGS sequence"/>
</dbReference>